<dbReference type="Proteomes" id="UP001054857">
    <property type="component" value="Unassembled WGS sequence"/>
</dbReference>
<feature type="compositionally biased region" description="Polar residues" evidence="1">
    <location>
        <begin position="389"/>
        <end position="405"/>
    </location>
</feature>
<feature type="domain" description="Protein kinase" evidence="2">
    <location>
        <begin position="612"/>
        <end position="1195"/>
    </location>
</feature>
<evidence type="ECO:0000313" key="4">
    <source>
        <dbReference type="Proteomes" id="UP001054857"/>
    </source>
</evidence>
<feature type="compositionally biased region" description="Basic residues" evidence="1">
    <location>
        <begin position="68"/>
        <end position="78"/>
    </location>
</feature>
<dbReference type="Pfam" id="PF00069">
    <property type="entry name" value="Pkinase"/>
    <property type="match status" value="1"/>
</dbReference>
<feature type="region of interest" description="Disordered" evidence="1">
    <location>
        <begin position="466"/>
        <end position="544"/>
    </location>
</feature>
<feature type="region of interest" description="Disordered" evidence="1">
    <location>
        <begin position="711"/>
        <end position="755"/>
    </location>
</feature>
<dbReference type="EMBL" id="BMAR01000001">
    <property type="protein sequence ID" value="GFR40338.1"/>
    <property type="molecule type" value="Genomic_DNA"/>
</dbReference>
<feature type="compositionally biased region" description="Low complexity" evidence="1">
    <location>
        <begin position="472"/>
        <end position="501"/>
    </location>
</feature>
<feature type="region of interest" description="Disordered" evidence="1">
    <location>
        <begin position="68"/>
        <end position="102"/>
    </location>
</feature>
<dbReference type="Pfam" id="PF07714">
    <property type="entry name" value="PK_Tyr_Ser-Thr"/>
    <property type="match status" value="2"/>
</dbReference>
<dbReference type="PANTHER" id="PTHR44329:SF289">
    <property type="entry name" value="SERINE_THREONINE-PROTEIN KINASE VIK"/>
    <property type="match status" value="1"/>
</dbReference>
<dbReference type="InterPro" id="IPR051681">
    <property type="entry name" value="Ser/Thr_Kinases-Pseudokinases"/>
</dbReference>
<dbReference type="SMART" id="SM00220">
    <property type="entry name" value="S_TKc"/>
    <property type="match status" value="1"/>
</dbReference>
<dbReference type="PANTHER" id="PTHR44329">
    <property type="entry name" value="SERINE/THREONINE-PROTEIN KINASE TNNI3K-RELATED"/>
    <property type="match status" value="1"/>
</dbReference>
<accession>A0AAD3HH13</accession>
<feature type="compositionally biased region" description="Low complexity" evidence="1">
    <location>
        <begin position="737"/>
        <end position="755"/>
    </location>
</feature>
<gene>
    <name evidence="3" type="ORF">Agub_g880</name>
</gene>
<dbReference type="InterPro" id="IPR001245">
    <property type="entry name" value="Ser-Thr/Tyr_kinase_cat_dom"/>
</dbReference>
<comment type="caution">
    <text evidence="3">The sequence shown here is derived from an EMBL/GenBank/DDBJ whole genome shotgun (WGS) entry which is preliminary data.</text>
</comment>
<feature type="region of interest" description="Disordered" evidence="1">
    <location>
        <begin position="961"/>
        <end position="986"/>
    </location>
</feature>
<feature type="compositionally biased region" description="Gly residues" evidence="1">
    <location>
        <begin position="969"/>
        <end position="983"/>
    </location>
</feature>
<dbReference type="SUPFAM" id="SSF56112">
    <property type="entry name" value="Protein kinase-like (PK-like)"/>
    <property type="match status" value="1"/>
</dbReference>
<dbReference type="Gene3D" id="3.30.200.20">
    <property type="entry name" value="Phosphorylase Kinase, domain 1"/>
    <property type="match status" value="1"/>
</dbReference>
<dbReference type="GO" id="GO:0004674">
    <property type="term" value="F:protein serine/threonine kinase activity"/>
    <property type="evidence" value="ECO:0007669"/>
    <property type="project" value="TreeGrafter"/>
</dbReference>
<keyword evidence="4" id="KW-1185">Reference proteome</keyword>
<feature type="region of interest" description="Disordered" evidence="1">
    <location>
        <begin position="769"/>
        <end position="862"/>
    </location>
</feature>
<evidence type="ECO:0000259" key="2">
    <source>
        <dbReference type="PROSITE" id="PS50011"/>
    </source>
</evidence>
<sequence>MDKYGDDEVEFGNDDANVHNDAVMLMTNMSQLDSVMHPEALLMMSTEQSQLPDPHHHHMHHHHLLLHHPTPHQQRPQHPHPATEGAVASQNALQGGAGRHGAQTLLPPLTSRVPYQDGLLLSADVLPGLLKTSPHVTLDGYVGSGTVGGAAHGGPGGGRGVGGSGNVVGSSPAVEHFGRVSLHAPQAPIRRSTHAALPAEAVCVASSESTTTTMAAPTGRGTERLMQGGVLAAEEPPPTPHLFALADDVAADRAASGADAPAYGGMFPSAAPGYAAGQRPALVVWTSQRYRVPDDCSTTSLTMAPSGLGASEPGADVGWAAGGAAAAAASVAANSGPLLRPTRAGSNVPSQLARPAQSAFSLGDAPSVNTDSCCDEPQQRGEQPAAASSPRQVPSQFPIRRSSSVAPAPGEAMAPAASLLAVARRASDAVGVTSYGASAARDVICAASSHIAGGAAAAATAVPAVERGSGGSAPASAASNVPSSTLAGSTATASPSGISAGRLGSPLSSPTSRPSNDKKLSTSSNAMSPTPKSLGAVGGRSSGSSKAYDSVVADRLASSSTASVAGAAAAAGAPLARWQQAARETGLAASIARGFRTLRDQYAENLVDERQLRVVARLGEGTFARVDKCLYSPSDGAKTFLVAVKRIKEAMLLMDHDPEDVLLFIQEAQLLRKLNHPNIVQYIGIGFITAGSGLIDVNPFEALGQLTAATARQRRRSSVSSDMSARPPVTSPRPHRLPSQQPSQASQQPSSSFAALSASLTIPDASSFASGFETEPSALRQKSGSVMRPGGVPAGGVMKPAMRHGSSSGRPAGPVAEKVDRPAGQPQQHHNHHHHHHHRQQGQGQQGHVGRRNSGGMVAGNGAAAGAVKQGAQTSDGGGGGGLILRGLFIVEEYLAGGSLKDLVRQQMRQPQRQLYSNATALKWMAQVAGALSYMHTCRPKVLHRDIKLDNLLLSSPTAAGPYRNGSGSTNGLGSSGAVGNGKGDPRVATPMDGANIKLSDLGLATLVAHHQPAQGQQQQGRLTGVRDSRAEWELLDFDAAAKEIASGLRQPSEASRLVRQRVQAATHAPPHLRPAAEDEEELSRMLDSHASGRLGTYMYMAPEVQRRQKYDEKCDCFSFAVVMYEVFHRYILVCSLEAPEQMEDYARQVAHGFRPAIHDDLPPELRRLIRECWAQEPAARPDMASVASQLQSMMASGVVAGLDRRQQAAGGCGCGGCVIS</sequence>
<dbReference type="InterPro" id="IPR000719">
    <property type="entry name" value="Prot_kinase_dom"/>
</dbReference>
<dbReference type="PROSITE" id="PS00108">
    <property type="entry name" value="PROTEIN_KINASE_ST"/>
    <property type="match status" value="1"/>
</dbReference>
<dbReference type="InterPro" id="IPR011009">
    <property type="entry name" value="Kinase-like_dom_sf"/>
</dbReference>
<dbReference type="GO" id="GO:0005524">
    <property type="term" value="F:ATP binding"/>
    <property type="evidence" value="ECO:0007669"/>
    <property type="project" value="InterPro"/>
</dbReference>
<name>A0AAD3HH13_9CHLO</name>
<evidence type="ECO:0000256" key="1">
    <source>
        <dbReference type="SAM" id="MobiDB-lite"/>
    </source>
</evidence>
<protein>
    <recommendedName>
        <fullName evidence="2">Protein kinase domain-containing protein</fullName>
    </recommendedName>
</protein>
<evidence type="ECO:0000313" key="3">
    <source>
        <dbReference type="EMBL" id="GFR40338.1"/>
    </source>
</evidence>
<organism evidence="3 4">
    <name type="scientific">Astrephomene gubernaculifera</name>
    <dbReference type="NCBI Taxonomy" id="47775"/>
    <lineage>
        <taxon>Eukaryota</taxon>
        <taxon>Viridiplantae</taxon>
        <taxon>Chlorophyta</taxon>
        <taxon>core chlorophytes</taxon>
        <taxon>Chlorophyceae</taxon>
        <taxon>CS clade</taxon>
        <taxon>Chlamydomonadales</taxon>
        <taxon>Astrephomenaceae</taxon>
        <taxon>Astrephomene</taxon>
    </lineage>
</organism>
<reference evidence="3 4" key="1">
    <citation type="journal article" date="2021" name="Sci. Rep.">
        <title>Genome sequencing of the multicellular alga Astrephomene provides insights into convergent evolution of germ-soma differentiation.</title>
        <authorList>
            <person name="Yamashita S."/>
            <person name="Yamamoto K."/>
            <person name="Matsuzaki R."/>
            <person name="Suzuki S."/>
            <person name="Yamaguchi H."/>
            <person name="Hirooka S."/>
            <person name="Minakuchi Y."/>
            <person name="Miyagishima S."/>
            <person name="Kawachi M."/>
            <person name="Toyoda A."/>
            <person name="Nozaki H."/>
        </authorList>
    </citation>
    <scope>NUCLEOTIDE SEQUENCE [LARGE SCALE GENOMIC DNA]</scope>
    <source>
        <strain evidence="3 4">NIES-4017</strain>
    </source>
</reference>
<dbReference type="InterPro" id="IPR008271">
    <property type="entry name" value="Ser/Thr_kinase_AS"/>
</dbReference>
<feature type="region of interest" description="Disordered" evidence="1">
    <location>
        <begin position="1061"/>
        <end position="1081"/>
    </location>
</feature>
<dbReference type="Gene3D" id="1.10.510.10">
    <property type="entry name" value="Transferase(Phosphotransferase) domain 1"/>
    <property type="match status" value="1"/>
</dbReference>
<feature type="region of interest" description="Disordered" evidence="1">
    <location>
        <begin position="342"/>
        <end position="409"/>
    </location>
</feature>
<feature type="compositionally biased region" description="Basic residues" evidence="1">
    <location>
        <begin position="829"/>
        <end position="840"/>
    </location>
</feature>
<proteinExistence type="predicted"/>
<dbReference type="PROSITE" id="PS50011">
    <property type="entry name" value="PROTEIN_KINASE_DOM"/>
    <property type="match status" value="1"/>
</dbReference>
<feature type="compositionally biased region" description="Polar residues" evidence="1">
    <location>
        <begin position="521"/>
        <end position="531"/>
    </location>
</feature>
<dbReference type="AlphaFoldDB" id="A0AAD3HH13"/>